<accession>A0AAN0IQB4</accession>
<evidence type="ECO:0000313" key="2">
    <source>
        <dbReference type="Proteomes" id="UP000007879"/>
    </source>
</evidence>
<protein>
    <recommendedName>
        <fullName evidence="3">DUF4371 domain-containing protein</fullName>
    </recommendedName>
</protein>
<dbReference type="RefSeq" id="XP_011406141.1">
    <property type="nucleotide sequence ID" value="XM_011407839.1"/>
</dbReference>
<dbReference type="EnsemblMetazoa" id="XM_011407839.1">
    <property type="protein sequence ID" value="XP_011406141.1"/>
    <property type="gene ID" value="LOC105313982"/>
</dbReference>
<evidence type="ECO:0000313" key="1">
    <source>
        <dbReference type="EnsemblMetazoa" id="XP_011406141.1"/>
    </source>
</evidence>
<dbReference type="PANTHER" id="PTHR45749:SF21">
    <property type="entry name" value="DUF4371 DOMAIN-CONTAINING PROTEIN"/>
    <property type="match status" value="1"/>
</dbReference>
<sequence length="242" mass="27233">MSNALLTGIANTLQNISFITVMIDECTAYKQHRTVLHWVSDELLANEELIGLYEVSSIDTGSLVSVVKDTLLRLNLSFKKVRGQCYDGASNMSCARSGVAKQILDEQPKAFYTKCYGHSLNLAVVDTMKKCSTLKKDLNTTHEITKLVKYSPRSECLFKSIKGDITPGSPGIRVLCPTRWTVRADSMQSIIQNYSILQELWEKAAEIVHDSKTIASIRGVESQMRLFDFFQTHFERNTSSKH</sequence>
<reference evidence="2" key="1">
    <citation type="journal article" date="2010" name="Nature">
        <title>The Amphimedon queenslandica genome and the evolution of animal complexity.</title>
        <authorList>
            <person name="Srivastava M."/>
            <person name="Simakov O."/>
            <person name="Chapman J."/>
            <person name="Fahey B."/>
            <person name="Gauthier M.E."/>
            <person name="Mitros T."/>
            <person name="Richards G.S."/>
            <person name="Conaco C."/>
            <person name="Dacre M."/>
            <person name="Hellsten U."/>
            <person name="Larroux C."/>
            <person name="Putnam N.H."/>
            <person name="Stanke M."/>
            <person name="Adamska M."/>
            <person name="Darling A."/>
            <person name="Degnan S.M."/>
            <person name="Oakley T.H."/>
            <person name="Plachetzki D.C."/>
            <person name="Zhai Y."/>
            <person name="Adamski M."/>
            <person name="Calcino A."/>
            <person name="Cummins S.F."/>
            <person name="Goodstein D.M."/>
            <person name="Harris C."/>
            <person name="Jackson D.J."/>
            <person name="Leys S.P."/>
            <person name="Shu S."/>
            <person name="Woodcroft B.J."/>
            <person name="Vervoort M."/>
            <person name="Kosik K.S."/>
            <person name="Manning G."/>
            <person name="Degnan B.M."/>
            <person name="Rokhsar D.S."/>
        </authorList>
    </citation>
    <scope>NUCLEOTIDE SEQUENCE [LARGE SCALE GENOMIC DNA]</scope>
</reference>
<dbReference type="GeneID" id="105313982"/>
<dbReference type="PANTHER" id="PTHR45749">
    <property type="match status" value="1"/>
</dbReference>
<dbReference type="AlphaFoldDB" id="A0AAN0IQB4"/>
<name>A0AAN0IQB4_AMPQE</name>
<dbReference type="KEGG" id="aqu:105313982"/>
<dbReference type="SUPFAM" id="SSF53098">
    <property type="entry name" value="Ribonuclease H-like"/>
    <property type="match status" value="1"/>
</dbReference>
<reference evidence="1" key="2">
    <citation type="submission" date="2024-06" db="UniProtKB">
        <authorList>
            <consortium name="EnsemblMetazoa"/>
        </authorList>
    </citation>
    <scope>IDENTIFICATION</scope>
</reference>
<keyword evidence="2" id="KW-1185">Reference proteome</keyword>
<evidence type="ECO:0008006" key="3">
    <source>
        <dbReference type="Google" id="ProtNLM"/>
    </source>
</evidence>
<proteinExistence type="predicted"/>
<dbReference type="InterPro" id="IPR012337">
    <property type="entry name" value="RNaseH-like_sf"/>
</dbReference>
<dbReference type="Proteomes" id="UP000007879">
    <property type="component" value="Unassembled WGS sequence"/>
</dbReference>
<organism evidence="1 2">
    <name type="scientific">Amphimedon queenslandica</name>
    <name type="common">Sponge</name>
    <dbReference type="NCBI Taxonomy" id="400682"/>
    <lineage>
        <taxon>Eukaryota</taxon>
        <taxon>Metazoa</taxon>
        <taxon>Porifera</taxon>
        <taxon>Demospongiae</taxon>
        <taxon>Heteroscleromorpha</taxon>
        <taxon>Haplosclerida</taxon>
        <taxon>Niphatidae</taxon>
        <taxon>Amphimedon</taxon>
    </lineage>
</organism>